<keyword evidence="2" id="KW-1185">Reference proteome</keyword>
<organism evidence="1 2">
    <name type="scientific">Pyrenophora tritici-repentis</name>
    <dbReference type="NCBI Taxonomy" id="45151"/>
    <lineage>
        <taxon>Eukaryota</taxon>
        <taxon>Fungi</taxon>
        <taxon>Dikarya</taxon>
        <taxon>Ascomycota</taxon>
        <taxon>Pezizomycotina</taxon>
        <taxon>Dothideomycetes</taxon>
        <taxon>Pleosporomycetidae</taxon>
        <taxon>Pleosporales</taxon>
        <taxon>Pleosporineae</taxon>
        <taxon>Pleosporaceae</taxon>
        <taxon>Pyrenophora</taxon>
    </lineage>
</organism>
<comment type="caution">
    <text evidence="1">The sequence shown here is derived from an EMBL/GenBank/DDBJ whole genome shotgun (WGS) entry which is preliminary data.</text>
</comment>
<evidence type="ECO:0000313" key="2">
    <source>
        <dbReference type="Proteomes" id="UP000249757"/>
    </source>
</evidence>
<evidence type="ECO:0000313" key="1">
    <source>
        <dbReference type="EMBL" id="KAI1509954.1"/>
    </source>
</evidence>
<dbReference type="AlphaFoldDB" id="A0A922SSJ9"/>
<dbReference type="EMBL" id="NRDI02000018">
    <property type="protein sequence ID" value="KAI1509954.1"/>
    <property type="molecule type" value="Genomic_DNA"/>
</dbReference>
<sequence length="104" mass="11736">MRMVFSHFSQFNTIHSKYSNTKTDACQNVPKFTATYPREQANNKLLNQSGPLSDHGLKSNHVSVSITAPLPKVIFSLNLNISIIPPPQPLNIKQPLHYLHLNPF</sequence>
<gene>
    <name evidence="1" type="ORF">Ptr86124_010992</name>
</gene>
<proteinExistence type="predicted"/>
<name>A0A922SSJ9_9PLEO</name>
<accession>A0A922SSJ9</accession>
<protein>
    <submittedName>
        <fullName evidence="1">Uncharacterized protein</fullName>
    </submittedName>
</protein>
<reference evidence="2" key="1">
    <citation type="journal article" date="2022" name="Microb. Genom.">
        <title>A global pangenome for the wheat fungal pathogen Pyrenophora tritici-repentis and prediction of effector protein structural homology.</title>
        <authorList>
            <person name="Moolhuijzen P.M."/>
            <person name="See P.T."/>
            <person name="Shi G."/>
            <person name="Powell H.R."/>
            <person name="Cockram J."/>
            <person name="Jorgensen L.N."/>
            <person name="Benslimane H."/>
            <person name="Strelkov S.E."/>
            <person name="Turner J."/>
            <person name="Liu Z."/>
            <person name="Moffat C.S."/>
        </authorList>
    </citation>
    <scope>NUCLEOTIDE SEQUENCE [LARGE SCALE GENOMIC DNA]</scope>
</reference>
<dbReference type="Proteomes" id="UP000249757">
    <property type="component" value="Unassembled WGS sequence"/>
</dbReference>